<protein>
    <submittedName>
        <fullName evidence="2 3">Fusobacterium outer membrane protein</fullName>
    </submittedName>
</protein>
<dbReference type="EMBL" id="ATLV01010973">
    <property type="status" value="NOT_ANNOTATED_CDS"/>
    <property type="molecule type" value="Genomic_DNA"/>
</dbReference>
<keyword evidence="4" id="KW-1185">Reference proteome</keyword>
<dbReference type="EnsemblMetazoa" id="ASIC002741-RA">
    <property type="protein sequence ID" value="ASIC002741-PA"/>
    <property type="gene ID" value="ASIC002741"/>
</dbReference>
<dbReference type="Proteomes" id="UP000030765">
    <property type="component" value="Unassembled WGS sequence"/>
</dbReference>
<gene>
    <name evidence="2" type="ORF">ZHAS_00002741</name>
</gene>
<evidence type="ECO:0000313" key="2">
    <source>
        <dbReference type="EMBL" id="KFB35815.1"/>
    </source>
</evidence>
<sequence>MECLKTARRVSVYLCNNLKVKRLPPALGWSAEVRGQPKDRIYYERCFLERNSGSRTPGEIPIPIGSCWHNAPGPFPPAPCADLAEFTPGVVRNPQNPALVIVPPPVAPLMAPPKMPEKMKGTHSNVRFYRDCPRGQWRCSGNSSKVAAQRRRDEKLSSSSERPVRHNFKRLPHDTEM</sequence>
<organism evidence="2">
    <name type="scientific">Anopheles sinensis</name>
    <name type="common">Mosquito</name>
    <dbReference type="NCBI Taxonomy" id="74873"/>
    <lineage>
        <taxon>Eukaryota</taxon>
        <taxon>Metazoa</taxon>
        <taxon>Ecdysozoa</taxon>
        <taxon>Arthropoda</taxon>
        <taxon>Hexapoda</taxon>
        <taxon>Insecta</taxon>
        <taxon>Pterygota</taxon>
        <taxon>Neoptera</taxon>
        <taxon>Endopterygota</taxon>
        <taxon>Diptera</taxon>
        <taxon>Nematocera</taxon>
        <taxon>Culicoidea</taxon>
        <taxon>Culicidae</taxon>
        <taxon>Anophelinae</taxon>
        <taxon>Anopheles</taxon>
    </lineage>
</organism>
<dbReference type="AlphaFoldDB" id="A0A084VCX1"/>
<feature type="region of interest" description="Disordered" evidence="1">
    <location>
        <begin position="139"/>
        <end position="177"/>
    </location>
</feature>
<evidence type="ECO:0000313" key="3">
    <source>
        <dbReference type="EnsemblMetazoa" id="ASIC002741-PA"/>
    </source>
</evidence>
<evidence type="ECO:0000256" key="1">
    <source>
        <dbReference type="SAM" id="MobiDB-lite"/>
    </source>
</evidence>
<evidence type="ECO:0000313" key="4">
    <source>
        <dbReference type="Proteomes" id="UP000030765"/>
    </source>
</evidence>
<name>A0A084VCX1_ANOSI</name>
<reference evidence="3" key="2">
    <citation type="submission" date="2020-05" db="UniProtKB">
        <authorList>
            <consortium name="EnsemblMetazoa"/>
        </authorList>
    </citation>
    <scope>IDENTIFICATION</scope>
</reference>
<reference evidence="2 4" key="1">
    <citation type="journal article" date="2014" name="BMC Genomics">
        <title>Genome sequence of Anopheles sinensis provides insight into genetics basis of mosquito competence for malaria parasites.</title>
        <authorList>
            <person name="Zhou D."/>
            <person name="Zhang D."/>
            <person name="Ding G."/>
            <person name="Shi L."/>
            <person name="Hou Q."/>
            <person name="Ye Y."/>
            <person name="Xu Y."/>
            <person name="Zhou H."/>
            <person name="Xiong C."/>
            <person name="Li S."/>
            <person name="Yu J."/>
            <person name="Hong S."/>
            <person name="Yu X."/>
            <person name="Zou P."/>
            <person name="Chen C."/>
            <person name="Chang X."/>
            <person name="Wang W."/>
            <person name="Lv Y."/>
            <person name="Sun Y."/>
            <person name="Ma L."/>
            <person name="Shen B."/>
            <person name="Zhu C."/>
        </authorList>
    </citation>
    <scope>NUCLEOTIDE SEQUENCE [LARGE SCALE GENOMIC DNA]</scope>
</reference>
<accession>A0A084VCX1</accession>
<dbReference type="EMBL" id="KE524629">
    <property type="protein sequence ID" value="KFB35815.1"/>
    <property type="molecule type" value="Genomic_DNA"/>
</dbReference>
<dbReference type="VEuPathDB" id="VectorBase:ASIC002741"/>
<proteinExistence type="predicted"/>